<dbReference type="Proteomes" id="UP000308349">
    <property type="component" value="Unassembled WGS sequence"/>
</dbReference>
<evidence type="ECO:0000313" key="5">
    <source>
        <dbReference type="Proteomes" id="UP000308349"/>
    </source>
</evidence>
<dbReference type="Pfam" id="PF18007">
    <property type="entry name" value="Rv3651-like_N"/>
    <property type="match status" value="1"/>
</dbReference>
<dbReference type="InterPro" id="IPR041458">
    <property type="entry name" value="Rv3651-like_N"/>
</dbReference>
<evidence type="ECO:0000259" key="3">
    <source>
        <dbReference type="Pfam" id="PF21043"/>
    </source>
</evidence>
<feature type="domain" description="Rv3651-like C-terminal" evidence="3">
    <location>
        <begin position="260"/>
        <end position="340"/>
    </location>
</feature>
<dbReference type="OrthoDB" id="4513437at2"/>
<proteinExistence type="predicted"/>
<organism evidence="4 5">
    <name type="scientific">Nocardia cyriacigeorgica</name>
    <dbReference type="NCBI Taxonomy" id="135487"/>
    <lineage>
        <taxon>Bacteria</taxon>
        <taxon>Bacillati</taxon>
        <taxon>Actinomycetota</taxon>
        <taxon>Actinomycetes</taxon>
        <taxon>Mycobacteriales</taxon>
        <taxon>Nocardiaceae</taxon>
        <taxon>Nocardia</taxon>
    </lineage>
</organism>
<dbReference type="AlphaFoldDB" id="A0A5R8PC84"/>
<protein>
    <submittedName>
        <fullName evidence="4">PAS domain-containing protein</fullName>
    </submittedName>
</protein>
<name>A0A5R8PC84_9NOCA</name>
<comment type="caution">
    <text evidence="4">The sequence shown here is derived from an EMBL/GenBank/DDBJ whole genome shotgun (WGS) entry which is preliminary data.</text>
</comment>
<evidence type="ECO:0000313" key="4">
    <source>
        <dbReference type="EMBL" id="TLG08962.1"/>
    </source>
</evidence>
<gene>
    <name evidence="4" type="ORF">FEK35_15665</name>
</gene>
<evidence type="ECO:0000259" key="2">
    <source>
        <dbReference type="Pfam" id="PF18007"/>
    </source>
</evidence>
<reference evidence="4 5" key="1">
    <citation type="submission" date="2019-05" db="EMBL/GenBank/DDBJ databases">
        <title>Genomes sequences of two Nocardia cyriacigeorgica environmental isolates, type strains Nocardia asteroides ATCC 19247 and Nocardia cyriacigeorgica DSM 44484.</title>
        <authorList>
            <person name="Vautrin F."/>
            <person name="Bergeron E."/>
            <person name="Dubost A."/>
            <person name="Abrouk D."/>
            <person name="Rodriguez Nava V."/>
            <person name="Pujic P."/>
        </authorList>
    </citation>
    <scope>NUCLEOTIDE SEQUENCE [LARGE SCALE GENOMIC DNA]</scope>
    <source>
        <strain evidence="4 5">EML 1456</strain>
    </source>
</reference>
<sequence length="393" mass="41928">MTCGSSTVAARCSKIVERFNQEGSATSEIDAMPKSGWTLIETLEPGRLTVVARDHEARDRTSFERAVTDQLGIGKAPGHEAAQWLEALIADMRSHPEAAATHRVLRNGHTVSARLVPVIGPDNALHGAHVWLGPDGTQPQQRPVSAFAFTWDSHLRLAEFPAALTGGTPRSQLTAPEIFRFVEPADGLSLIRALLSSQPGDSWSGAVTVTVGKNNRPGHVVMAAGTPPQPPAKWRGLLFETSTPMAGMSLEAAALAAIPRISQVHMVLVDIAKMRLIRWITDPLPDVQWKGQVDQRDTPHPDDVKRIFAAAADVFTGKAESAEVHDVRLRRRGGGWVVVDGSGAIVGTSDAGPALAVLQLRVTGHSDEPDPVAPTDAGHPGLDDPEQPDPLPS</sequence>
<dbReference type="Pfam" id="PF21043">
    <property type="entry name" value="Rv3651-like_C"/>
    <property type="match status" value="1"/>
</dbReference>
<feature type="region of interest" description="Disordered" evidence="1">
    <location>
        <begin position="363"/>
        <end position="393"/>
    </location>
</feature>
<feature type="domain" description="Rv3651-like N-terminal" evidence="2">
    <location>
        <begin position="37"/>
        <end position="139"/>
    </location>
</feature>
<dbReference type="RefSeq" id="WP_138456825.1">
    <property type="nucleotide sequence ID" value="NZ_JADLPF010000001.1"/>
</dbReference>
<accession>A0A5R8PC84</accession>
<dbReference type="EMBL" id="VBUU01000015">
    <property type="protein sequence ID" value="TLG08962.1"/>
    <property type="molecule type" value="Genomic_DNA"/>
</dbReference>
<dbReference type="GeneID" id="80346259"/>
<dbReference type="InterPro" id="IPR048578">
    <property type="entry name" value="Rv3651-like_C"/>
</dbReference>
<evidence type="ECO:0000256" key="1">
    <source>
        <dbReference type="SAM" id="MobiDB-lite"/>
    </source>
</evidence>